<proteinExistence type="predicted"/>
<name>A0A8S4QBL3_9NEOP</name>
<protein>
    <submittedName>
        <fullName evidence="2">Jg3756 protein</fullName>
    </submittedName>
</protein>
<keyword evidence="3" id="KW-1185">Reference proteome</keyword>
<dbReference type="Proteomes" id="UP000838756">
    <property type="component" value="Unassembled WGS sequence"/>
</dbReference>
<reference evidence="2" key="1">
    <citation type="submission" date="2022-03" db="EMBL/GenBank/DDBJ databases">
        <authorList>
            <person name="Lindestad O."/>
        </authorList>
    </citation>
    <scope>NUCLEOTIDE SEQUENCE</scope>
</reference>
<sequence>MIMMMVSVYNNHTIRLLETNHKSLHSSSLQEAPDEFRGQPSGSITRPRYQDSDSDSDYWTRENEPYEPVLNWFTSSQEFRCQPSGSITKPSSPSRSYRTP</sequence>
<dbReference type="AlphaFoldDB" id="A0A8S4QBL3"/>
<accession>A0A8S4QBL3</accession>
<evidence type="ECO:0000313" key="3">
    <source>
        <dbReference type="Proteomes" id="UP000838756"/>
    </source>
</evidence>
<gene>
    <name evidence="2" type="primary">jg3756</name>
    <name evidence="2" type="ORF">PAEG_LOCUS33</name>
</gene>
<organism evidence="2 3">
    <name type="scientific">Pararge aegeria aegeria</name>
    <dbReference type="NCBI Taxonomy" id="348720"/>
    <lineage>
        <taxon>Eukaryota</taxon>
        <taxon>Metazoa</taxon>
        <taxon>Ecdysozoa</taxon>
        <taxon>Arthropoda</taxon>
        <taxon>Hexapoda</taxon>
        <taxon>Insecta</taxon>
        <taxon>Pterygota</taxon>
        <taxon>Neoptera</taxon>
        <taxon>Endopterygota</taxon>
        <taxon>Lepidoptera</taxon>
        <taxon>Glossata</taxon>
        <taxon>Ditrysia</taxon>
        <taxon>Papilionoidea</taxon>
        <taxon>Nymphalidae</taxon>
        <taxon>Satyrinae</taxon>
        <taxon>Satyrini</taxon>
        <taxon>Parargina</taxon>
        <taxon>Pararge</taxon>
    </lineage>
</organism>
<comment type="caution">
    <text evidence="2">The sequence shown here is derived from an EMBL/GenBank/DDBJ whole genome shotgun (WGS) entry which is preliminary data.</text>
</comment>
<feature type="region of interest" description="Disordered" evidence="1">
    <location>
        <begin position="23"/>
        <end position="61"/>
    </location>
</feature>
<dbReference type="EMBL" id="CAKXAJ010000108">
    <property type="protein sequence ID" value="CAH2207411.1"/>
    <property type="molecule type" value="Genomic_DNA"/>
</dbReference>
<evidence type="ECO:0000256" key="1">
    <source>
        <dbReference type="SAM" id="MobiDB-lite"/>
    </source>
</evidence>
<feature type="region of interest" description="Disordered" evidence="1">
    <location>
        <begin position="80"/>
        <end position="100"/>
    </location>
</feature>
<evidence type="ECO:0000313" key="2">
    <source>
        <dbReference type="EMBL" id="CAH2207411.1"/>
    </source>
</evidence>